<dbReference type="Proteomes" id="UP000036681">
    <property type="component" value="Unplaced"/>
</dbReference>
<keyword evidence="7" id="KW-0805">Transcription regulation</keyword>
<keyword evidence="10" id="KW-0539">Nucleus</keyword>
<feature type="region of interest" description="Disordered" evidence="13">
    <location>
        <begin position="813"/>
        <end position="845"/>
    </location>
</feature>
<feature type="domain" description="AF4/FMR2 C-terminal homology" evidence="14">
    <location>
        <begin position="675"/>
        <end position="927"/>
    </location>
</feature>
<dbReference type="AlphaFoldDB" id="A0A9J2P1A6"/>
<dbReference type="GO" id="GO:0032783">
    <property type="term" value="C:super elongation complex"/>
    <property type="evidence" value="ECO:0007669"/>
    <property type="project" value="TreeGrafter"/>
</dbReference>
<feature type="compositionally biased region" description="Basic and acidic residues" evidence="13">
    <location>
        <begin position="206"/>
        <end position="223"/>
    </location>
</feature>
<comment type="function">
    <text evidence="11">Has a role in transcriptional regulation. Acts in parallel with the Ras/MAPK and the PI3K/PKB pathways in the control of cell identity and cellular growth. Essential for regulation of the cytoskeleton and cell growth but not for cell proliferation or growth rate. Required specifically for the microtubule-based basal transport of lipid droplets. Plays a partially redundant function downstream of Raf in cell fate specification in the developing eye. Pair-rule protein that regulates embryonic cellularization, gastrulation and segmentation.</text>
</comment>
<evidence type="ECO:0000256" key="7">
    <source>
        <dbReference type="ARBA" id="ARBA00023015"/>
    </source>
</evidence>
<dbReference type="Pfam" id="PF18876">
    <property type="entry name" value="AFF4_CHD"/>
    <property type="match status" value="1"/>
</dbReference>
<feature type="compositionally biased region" description="Basic and acidic residues" evidence="13">
    <location>
        <begin position="298"/>
        <end position="309"/>
    </location>
</feature>
<comment type="similarity">
    <text evidence="2">Belongs to the AF4 family.</text>
</comment>
<accession>A0A9J2P1A6</accession>
<evidence type="ECO:0000256" key="6">
    <source>
        <dbReference type="ARBA" id="ARBA00022788"/>
    </source>
</evidence>
<sequence>MTEGGETHEPRIARIRENLVECYLRIFTTTILYSDALGPFDVMAAVIARSQHGPDSSGLFGVAQSPVTPYPRPSRNAFNGPEFSNGPTTAQMLQASCFYHFSFGFFRVRARTMMLLKGGLKVVSELYSAEKAHFMASMQSLVDSPLTAIETNLPFKKVQDKKVMAANKADSPSTSAEGIDKRNRISNSRQRDDDDARRKRKRKRSGERTEENVERECENRDWQKPCSSGVGSQTRETGDDGHMTINDLFGDEKKRGDAAGKTDKRDNEETRKEERKGARWKKEEGESPDSGFVDETGDSDREHLQHTDLESIIEDFGRVSPILSPPQQPSSRLPPLTHNDGVPSLKCVMDVSALQLADRRRLQAKLSSLDHATILPPRPMLSPPRRPSSKAGRSPCCSDRTASPKPPPSSDAVNSTDGTPKRSGKESGAVKRRMSPSPSSSRKEILKKEQPSSRVASPVSAVLKEGVEDSKERRFVDFCFAKKDAKENLAMPASPMPSAKEKMKERCKDGPKASPQRVASPVLSKEREKNKEKQKNKEKLKDVNKEKKNEEEGRSRSEKEKAQQEKEKERTREVVRNKVKETKERPSSVFKNENRGSAKETTCKEEEEPRLKKERREENVAKRERNDQYNKKEKKEEMAEVFEASKKNTQRPYTLTCRAENVTKQKVEIEKNEDGSRKSATFYQNDMARSLKHKADDEAEDKVRKVLLYIESVVYFIYSVAVQIPNRDARTQGRHPYGMLRDTAELLKNTTNRFTDSRSSHIPLVAHFVSRVKLLSARAQSVLNFHLYTWRSREALKNFGALTKYERQNAEKEAVARRGEVGAGSQSARSAATPSPASSTHSANVEKAKEITIPLSLYQMQKEQLVILHHLMWADRIWRDSNALMTDLDREMVERLDDVCGQLSYESNLFLLSEYLATGVSWLRAEYELEKDADEGQR</sequence>
<evidence type="ECO:0000256" key="3">
    <source>
        <dbReference type="ARBA" id="ARBA00021888"/>
    </source>
</evidence>
<feature type="compositionally biased region" description="Low complexity" evidence="13">
    <location>
        <begin position="452"/>
        <end position="462"/>
    </location>
</feature>
<keyword evidence="8" id="KW-0238">DNA-binding</keyword>
<dbReference type="InterPro" id="IPR007797">
    <property type="entry name" value="AF4/FMR2"/>
</dbReference>
<name>A0A9J2P1A6_ASCLU</name>
<protein>
    <recommendedName>
        <fullName evidence="3">AF4/FMR2 family member lilli</fullName>
    </recommendedName>
    <alternativeName>
        <fullName evidence="12">Protein lilliputian</fullName>
    </alternativeName>
</protein>
<dbReference type="GO" id="GO:0010468">
    <property type="term" value="P:regulation of gene expression"/>
    <property type="evidence" value="ECO:0007669"/>
    <property type="project" value="InterPro"/>
</dbReference>
<keyword evidence="9" id="KW-0804">Transcription</keyword>
<keyword evidence="6" id="KW-0562">Pair-rule protein</keyword>
<comment type="subcellular location">
    <subcellularLocation>
        <location evidence="1">Nucleus</location>
    </subcellularLocation>
</comment>
<evidence type="ECO:0000256" key="1">
    <source>
        <dbReference type="ARBA" id="ARBA00004123"/>
    </source>
</evidence>
<proteinExistence type="inferred from homology"/>
<keyword evidence="5" id="KW-0597">Phosphoprotein</keyword>
<feature type="compositionally biased region" description="Basic and acidic residues" evidence="13">
    <location>
        <begin position="499"/>
        <end position="511"/>
    </location>
</feature>
<evidence type="ECO:0000259" key="14">
    <source>
        <dbReference type="Pfam" id="PF18876"/>
    </source>
</evidence>
<feature type="region of interest" description="Disordered" evidence="13">
    <location>
        <begin position="482"/>
        <end position="636"/>
    </location>
</feature>
<organism evidence="15 16">
    <name type="scientific">Ascaris lumbricoides</name>
    <name type="common">Giant roundworm</name>
    <dbReference type="NCBI Taxonomy" id="6252"/>
    <lineage>
        <taxon>Eukaryota</taxon>
        <taxon>Metazoa</taxon>
        <taxon>Ecdysozoa</taxon>
        <taxon>Nematoda</taxon>
        <taxon>Chromadorea</taxon>
        <taxon>Rhabditida</taxon>
        <taxon>Spirurina</taxon>
        <taxon>Ascaridomorpha</taxon>
        <taxon>Ascaridoidea</taxon>
        <taxon>Ascarididae</taxon>
        <taxon>Ascaris</taxon>
    </lineage>
</organism>
<evidence type="ECO:0000256" key="9">
    <source>
        <dbReference type="ARBA" id="ARBA00023163"/>
    </source>
</evidence>
<feature type="compositionally biased region" description="Basic and acidic residues" evidence="13">
    <location>
        <begin position="178"/>
        <end position="197"/>
    </location>
</feature>
<evidence type="ECO:0000256" key="13">
    <source>
        <dbReference type="SAM" id="MobiDB-lite"/>
    </source>
</evidence>
<feature type="region of interest" description="Disordered" evidence="13">
    <location>
        <begin position="163"/>
        <end position="341"/>
    </location>
</feature>
<feature type="compositionally biased region" description="Polar residues" evidence="13">
    <location>
        <begin position="225"/>
        <end position="235"/>
    </location>
</feature>
<feature type="compositionally biased region" description="Low complexity" evidence="13">
    <location>
        <begin position="825"/>
        <end position="843"/>
    </location>
</feature>
<evidence type="ECO:0000256" key="11">
    <source>
        <dbReference type="ARBA" id="ARBA00024653"/>
    </source>
</evidence>
<feature type="compositionally biased region" description="Pro residues" evidence="13">
    <location>
        <begin position="376"/>
        <end position="386"/>
    </location>
</feature>
<feature type="region of interest" description="Disordered" evidence="13">
    <location>
        <begin position="366"/>
        <end position="469"/>
    </location>
</feature>
<evidence type="ECO:0000313" key="16">
    <source>
        <dbReference type="WBParaSite" id="ALUE_0000358701-mRNA-1"/>
    </source>
</evidence>
<dbReference type="WBParaSite" id="ALUE_0000358701-mRNA-1">
    <property type="protein sequence ID" value="ALUE_0000358701-mRNA-1"/>
    <property type="gene ID" value="ALUE_0000358701"/>
</dbReference>
<evidence type="ECO:0000256" key="8">
    <source>
        <dbReference type="ARBA" id="ARBA00023125"/>
    </source>
</evidence>
<evidence type="ECO:0000256" key="5">
    <source>
        <dbReference type="ARBA" id="ARBA00022553"/>
    </source>
</evidence>
<dbReference type="InterPro" id="IPR043640">
    <property type="entry name" value="AF4/FMR2_CHD"/>
</dbReference>
<keyword evidence="15" id="KW-1185">Reference proteome</keyword>
<dbReference type="PANTHER" id="PTHR10528:SF17">
    <property type="entry name" value="AF4_FMR2 FAMILY MEMBER LILLI"/>
    <property type="match status" value="1"/>
</dbReference>
<evidence type="ECO:0000256" key="4">
    <source>
        <dbReference type="ARBA" id="ARBA00022473"/>
    </source>
</evidence>
<evidence type="ECO:0000256" key="10">
    <source>
        <dbReference type="ARBA" id="ARBA00023242"/>
    </source>
</evidence>
<evidence type="ECO:0000256" key="2">
    <source>
        <dbReference type="ARBA" id="ARBA00007354"/>
    </source>
</evidence>
<dbReference type="GO" id="GO:0007366">
    <property type="term" value="P:periodic partitioning by pair rule gene"/>
    <property type="evidence" value="ECO:0007669"/>
    <property type="project" value="UniProtKB-KW"/>
</dbReference>
<keyword evidence="4" id="KW-0217">Developmental protein</keyword>
<feature type="compositionally biased region" description="Basic and acidic residues" evidence="13">
    <location>
        <begin position="524"/>
        <end position="636"/>
    </location>
</feature>
<evidence type="ECO:0000256" key="12">
    <source>
        <dbReference type="ARBA" id="ARBA00032149"/>
    </source>
</evidence>
<reference evidence="16" key="1">
    <citation type="submission" date="2023-03" db="UniProtKB">
        <authorList>
            <consortium name="WormBaseParasite"/>
        </authorList>
    </citation>
    <scope>IDENTIFICATION</scope>
</reference>
<feature type="compositionally biased region" description="Basic and acidic residues" evidence="13">
    <location>
        <begin position="419"/>
        <end position="429"/>
    </location>
</feature>
<evidence type="ECO:0000313" key="15">
    <source>
        <dbReference type="Proteomes" id="UP000036681"/>
    </source>
</evidence>
<feature type="compositionally biased region" description="Basic and acidic residues" evidence="13">
    <location>
        <begin position="250"/>
        <end position="285"/>
    </location>
</feature>
<dbReference type="PANTHER" id="PTHR10528">
    <property type="entry name" value="AF4/FMR2 FAMILY MEMBER"/>
    <property type="match status" value="1"/>
</dbReference>
<feature type="compositionally biased region" description="Basic and acidic residues" evidence="13">
    <location>
        <begin position="441"/>
        <end position="451"/>
    </location>
</feature>
<dbReference type="GO" id="GO:0003677">
    <property type="term" value="F:DNA binding"/>
    <property type="evidence" value="ECO:0007669"/>
    <property type="project" value="UniProtKB-KW"/>
</dbReference>